<dbReference type="EMBL" id="BART01026475">
    <property type="protein sequence ID" value="GAG97345.1"/>
    <property type="molecule type" value="Genomic_DNA"/>
</dbReference>
<proteinExistence type="predicted"/>
<reference evidence="1" key="1">
    <citation type="journal article" date="2014" name="Front. Microbiol.">
        <title>High frequency of phylogenetically diverse reductive dehalogenase-homologous genes in deep subseafloor sedimentary metagenomes.</title>
        <authorList>
            <person name="Kawai M."/>
            <person name="Futagami T."/>
            <person name="Toyoda A."/>
            <person name="Takaki Y."/>
            <person name="Nishi S."/>
            <person name="Hori S."/>
            <person name="Arai W."/>
            <person name="Tsubouchi T."/>
            <person name="Morono Y."/>
            <person name="Uchiyama I."/>
            <person name="Ito T."/>
            <person name="Fujiyama A."/>
            <person name="Inagaki F."/>
            <person name="Takami H."/>
        </authorList>
    </citation>
    <scope>NUCLEOTIDE SEQUENCE</scope>
    <source>
        <strain evidence="1">Expedition CK06-06</strain>
    </source>
</reference>
<name>X1BQK3_9ZZZZ</name>
<dbReference type="AlphaFoldDB" id="X1BQK3"/>
<gene>
    <name evidence="1" type="ORF">S01H4_47213</name>
</gene>
<organism evidence="1">
    <name type="scientific">marine sediment metagenome</name>
    <dbReference type="NCBI Taxonomy" id="412755"/>
    <lineage>
        <taxon>unclassified sequences</taxon>
        <taxon>metagenomes</taxon>
        <taxon>ecological metagenomes</taxon>
    </lineage>
</organism>
<comment type="caution">
    <text evidence="1">The sequence shown here is derived from an EMBL/GenBank/DDBJ whole genome shotgun (WGS) entry which is preliminary data.</text>
</comment>
<evidence type="ECO:0008006" key="2">
    <source>
        <dbReference type="Google" id="ProtNLM"/>
    </source>
</evidence>
<evidence type="ECO:0000313" key="1">
    <source>
        <dbReference type="EMBL" id="GAG97345.1"/>
    </source>
</evidence>
<sequence length="209" mass="21590">APFTSAEFSGYAEDCVSVRDENPDLGDASFGGRLNAAWTPAGLTGTLKRVTIKGISVPILVDGCTIDDCFLECDTNNVDLIELTTANVSRITNSTLLVVEGGSGIAINDDGNARSVCSAGNRFNNAGIDADGLGANVTNVAADALLDAADAIDGKTVRETLRYQAAFAAGKVSGARTGTETFKGLDGATDRLQFTTDNQGNRTAVAYDP</sequence>
<feature type="non-terminal residue" evidence="1">
    <location>
        <position position="1"/>
    </location>
</feature>
<protein>
    <recommendedName>
        <fullName evidence="2">Right handed beta helix domain-containing protein</fullName>
    </recommendedName>
</protein>
<accession>X1BQK3</accession>